<dbReference type="EMBL" id="BAAABW010000001">
    <property type="protein sequence ID" value="GAA0328083.1"/>
    <property type="molecule type" value="Genomic_DNA"/>
</dbReference>
<dbReference type="RefSeq" id="WP_344114763.1">
    <property type="nucleotide sequence ID" value="NZ_BAAABW010000001.1"/>
</dbReference>
<accession>A0ABN0W7M1</accession>
<evidence type="ECO:0000313" key="1">
    <source>
        <dbReference type="EMBL" id="GAA0328083.1"/>
    </source>
</evidence>
<reference evidence="1 2" key="1">
    <citation type="journal article" date="2019" name="Int. J. Syst. Evol. Microbiol.">
        <title>The Global Catalogue of Microorganisms (GCM) 10K type strain sequencing project: providing services to taxonomists for standard genome sequencing and annotation.</title>
        <authorList>
            <consortium name="The Broad Institute Genomics Platform"/>
            <consortium name="The Broad Institute Genome Sequencing Center for Infectious Disease"/>
            <person name="Wu L."/>
            <person name="Ma J."/>
        </authorList>
    </citation>
    <scope>NUCLEOTIDE SEQUENCE [LARGE SCALE GENOMIC DNA]</scope>
    <source>
        <strain evidence="1 2">JCM 4565</strain>
    </source>
</reference>
<organism evidence="1 2">
    <name type="scientific">Streptomyces blastmyceticus</name>
    <dbReference type="NCBI Taxonomy" id="68180"/>
    <lineage>
        <taxon>Bacteria</taxon>
        <taxon>Bacillati</taxon>
        <taxon>Actinomycetota</taxon>
        <taxon>Actinomycetes</taxon>
        <taxon>Kitasatosporales</taxon>
        <taxon>Streptomycetaceae</taxon>
        <taxon>Streptomyces</taxon>
    </lineage>
</organism>
<gene>
    <name evidence="1" type="ORF">GCM10010319_00070</name>
</gene>
<proteinExistence type="predicted"/>
<comment type="caution">
    <text evidence="1">The sequence shown here is derived from an EMBL/GenBank/DDBJ whole genome shotgun (WGS) entry which is preliminary data.</text>
</comment>
<evidence type="ECO:0000313" key="2">
    <source>
        <dbReference type="Proteomes" id="UP001500063"/>
    </source>
</evidence>
<keyword evidence="2" id="KW-1185">Reference proteome</keyword>
<protein>
    <submittedName>
        <fullName evidence="1">Uncharacterized protein</fullName>
    </submittedName>
</protein>
<sequence>MPDLIDAGHINRIIDRAVTTDVLPTHADLKALEAELRQHIRDLMPVVDAQTAAMSPTTKDWAMRRFTLARARAVLLDGPGAGLRSAAEHVDSLAHICRALLDHRG</sequence>
<dbReference type="InterPro" id="IPR046300">
    <property type="entry name" value="DUF6415"/>
</dbReference>
<dbReference type="Proteomes" id="UP001500063">
    <property type="component" value="Unassembled WGS sequence"/>
</dbReference>
<dbReference type="Pfam" id="PF19979">
    <property type="entry name" value="DUF6415"/>
    <property type="match status" value="1"/>
</dbReference>
<name>A0ABN0W7M1_9ACTN</name>